<evidence type="ECO:0000313" key="1">
    <source>
        <dbReference type="EMBL" id="QGX95273.1"/>
    </source>
</evidence>
<proteinExistence type="predicted"/>
<gene>
    <name evidence="1" type="ORF">EI982_10940</name>
</gene>
<dbReference type="AlphaFoldDB" id="A0A6B9FGF9"/>
<name>A0A6B9FGF9_9EURY</name>
<reference evidence="1 2" key="1">
    <citation type="submission" date="2018-12" db="EMBL/GenBank/DDBJ databases">
        <title>Complete genome sequence of Haloplanus rallus MBLA0036.</title>
        <authorList>
            <person name="Nam Y.-d."/>
            <person name="Kang J."/>
            <person name="Chung W.-H."/>
            <person name="Park Y.S."/>
        </authorList>
    </citation>
    <scope>NUCLEOTIDE SEQUENCE [LARGE SCALE GENOMIC DNA]</scope>
    <source>
        <strain evidence="1 2">MBLA0036</strain>
    </source>
</reference>
<dbReference type="EMBL" id="CP034345">
    <property type="protein sequence ID" value="QGX95273.1"/>
    <property type="molecule type" value="Genomic_DNA"/>
</dbReference>
<organism evidence="1 2">
    <name type="scientific">Haloplanus rallus</name>
    <dbReference type="NCBI Taxonomy" id="1816183"/>
    <lineage>
        <taxon>Archaea</taxon>
        <taxon>Methanobacteriati</taxon>
        <taxon>Methanobacteriota</taxon>
        <taxon>Stenosarchaea group</taxon>
        <taxon>Halobacteria</taxon>
        <taxon>Halobacteriales</taxon>
        <taxon>Haloferacaceae</taxon>
        <taxon>Haloplanus</taxon>
    </lineage>
</organism>
<keyword evidence="2" id="KW-1185">Reference proteome</keyword>
<protein>
    <submittedName>
        <fullName evidence="1">Uncharacterized protein</fullName>
    </submittedName>
</protein>
<dbReference type="OrthoDB" id="191500at2157"/>
<dbReference type="Pfam" id="PF19125">
    <property type="entry name" value="DUF5809"/>
    <property type="match status" value="1"/>
</dbReference>
<dbReference type="KEGG" id="hra:EI982_10940"/>
<accession>A0A6B9FGF9</accession>
<dbReference type="Proteomes" id="UP000428325">
    <property type="component" value="Chromosome"/>
</dbReference>
<dbReference type="InterPro" id="IPR043832">
    <property type="entry name" value="DUF5809"/>
</dbReference>
<sequence>MDTEGVFDPETLDAAREAYESVGPAAQTAVRETATAMDFDREEYADRVTSQVVETARDAIFASLLVVHVADRDAFESWRASTDADLTMLGSEDVDNVVWHAAPFADAAVAATFQDERDAAVATLRRQAFGRLYRDRL</sequence>
<dbReference type="RefSeq" id="WP_157689732.1">
    <property type="nucleotide sequence ID" value="NZ_CP034345.1"/>
</dbReference>
<dbReference type="GeneID" id="99246545"/>
<evidence type="ECO:0000313" key="2">
    <source>
        <dbReference type="Proteomes" id="UP000428325"/>
    </source>
</evidence>